<name>A0A4R3KTF4_9FIRM</name>
<keyword evidence="2" id="KW-1185">Reference proteome</keyword>
<accession>A0A4R3KTF4</accession>
<gene>
    <name evidence="1" type="ORF">EDD65_10911</name>
</gene>
<dbReference type="EMBL" id="SMAE01000009">
    <property type="protein sequence ID" value="TCS87971.1"/>
    <property type="molecule type" value="Genomic_DNA"/>
</dbReference>
<dbReference type="OrthoDB" id="9947107at2"/>
<dbReference type="RefSeq" id="WP_132028184.1">
    <property type="nucleotide sequence ID" value="NZ_CP068564.1"/>
</dbReference>
<organism evidence="1 2">
    <name type="scientific">Keratinibaculum paraultunense</name>
    <dbReference type="NCBI Taxonomy" id="1278232"/>
    <lineage>
        <taxon>Bacteria</taxon>
        <taxon>Bacillati</taxon>
        <taxon>Bacillota</taxon>
        <taxon>Tissierellia</taxon>
        <taxon>Tissierellales</taxon>
        <taxon>Tepidimicrobiaceae</taxon>
        <taxon>Keratinibaculum</taxon>
    </lineage>
</organism>
<evidence type="ECO:0000313" key="1">
    <source>
        <dbReference type="EMBL" id="TCS87971.1"/>
    </source>
</evidence>
<dbReference type="Proteomes" id="UP000294567">
    <property type="component" value="Unassembled WGS sequence"/>
</dbReference>
<proteinExistence type="predicted"/>
<comment type="caution">
    <text evidence="1">The sequence shown here is derived from an EMBL/GenBank/DDBJ whole genome shotgun (WGS) entry which is preliminary data.</text>
</comment>
<evidence type="ECO:0000313" key="2">
    <source>
        <dbReference type="Proteomes" id="UP000294567"/>
    </source>
</evidence>
<dbReference type="AlphaFoldDB" id="A0A4R3KTF4"/>
<protein>
    <submittedName>
        <fullName evidence="1">Uncharacterized protein</fullName>
    </submittedName>
</protein>
<sequence length="200" mass="22234">MRKKFFSVILALVVVVSLISINVYATSKDGIMIDKLLRTEIEPLNVNELRALNAGKDICIKTIEEDLSNLQNDESFYTVNVDTDDISLMASEKVIDKSLTDSDGSQSVRFDLTSDMTYYKVWIDNTSSRKYNVTITYKTSTGDVIEEFTVDAGKRVTKYYEGKVGLFSSKTRYVNITSTDGSALSGTIAVRIASTLGELQ</sequence>
<reference evidence="1 2" key="1">
    <citation type="submission" date="2019-03" db="EMBL/GenBank/DDBJ databases">
        <title>Genomic Encyclopedia of Type Strains, Phase IV (KMG-IV): sequencing the most valuable type-strain genomes for metagenomic binning, comparative biology and taxonomic classification.</title>
        <authorList>
            <person name="Goeker M."/>
        </authorList>
    </citation>
    <scope>NUCLEOTIDE SEQUENCE [LARGE SCALE GENOMIC DNA]</scope>
    <source>
        <strain evidence="1 2">DSM 26752</strain>
    </source>
</reference>